<gene>
    <name evidence="1" type="ORF">PBI_PIRO94_89</name>
</gene>
<proteinExistence type="predicted"/>
<name>A0A076YKQ6_9CAUD</name>
<dbReference type="OrthoDB" id="25019at10239"/>
<dbReference type="EMBL" id="KM197169">
    <property type="protein sequence ID" value="AIK67805.1"/>
    <property type="molecule type" value="Genomic_DNA"/>
</dbReference>
<keyword evidence="2" id="KW-1185">Reference proteome</keyword>
<reference evidence="1 2" key="1">
    <citation type="submission" date="2014-07" db="EMBL/GenBank/DDBJ databases">
        <authorList>
            <person name="Edwards J.M."/>
            <person name="Maric E."/>
            <person name="Piro B.S."/>
            <person name="Zarchy R.E."/>
            <person name="Bollivar D.W."/>
            <person name="Anders K.R."/>
            <person name="Braun M.A."/>
            <person name="Delesalle V.A."/>
            <person name="Hughes L.E."/>
            <person name="Ware V.C."/>
            <person name="Bradley K.W."/>
            <person name="Barker L.P."/>
            <person name="Asai D.J."/>
            <person name="Bowman C.A."/>
            <person name="Russell D.A."/>
            <person name="Pope W.H."/>
            <person name="Jacobs-Sera D."/>
            <person name="Hendrix R.W."/>
            <person name="Hatfull G.F."/>
        </authorList>
    </citation>
    <scope>NUCLEOTIDE SEQUENCE [LARGE SCALE GENOMIC DNA]</scope>
</reference>
<dbReference type="RefSeq" id="YP_009198302.1">
    <property type="nucleotide sequence ID" value="NC_028794.1"/>
</dbReference>
<evidence type="ECO:0000313" key="1">
    <source>
        <dbReference type="EMBL" id="AIK67805.1"/>
    </source>
</evidence>
<dbReference type="InterPro" id="IPR039451">
    <property type="entry name" value="DUF5419"/>
</dbReference>
<protein>
    <submittedName>
        <fullName evidence="1">Uncharacterized protein</fullName>
    </submittedName>
</protein>
<organism evidence="1 2">
    <name type="scientific">Mycobacterium phage Piro94</name>
    <dbReference type="NCBI Taxonomy" id="1527520"/>
    <lineage>
        <taxon>Viruses</taxon>
        <taxon>Duplodnaviria</taxon>
        <taxon>Heunggongvirae</taxon>
        <taxon>Uroviricota</taxon>
        <taxon>Caudoviricetes</taxon>
        <taxon>Turbidovirus</taxon>
        <taxon>Turbidovirus piro94</taxon>
    </lineage>
</organism>
<evidence type="ECO:0000313" key="2">
    <source>
        <dbReference type="Proteomes" id="UP000207645"/>
    </source>
</evidence>
<dbReference type="GeneID" id="26625444"/>
<dbReference type="Pfam" id="PF17441">
    <property type="entry name" value="DUF5419"/>
    <property type="match status" value="1"/>
</dbReference>
<sequence>MSFERWLSHVDGMLCKAWGVTTRDIADRCYRDAFESGESPAQVVRDILREGIDAL</sequence>
<dbReference type="Proteomes" id="UP000207645">
    <property type="component" value="Segment"/>
</dbReference>
<dbReference type="KEGG" id="vg:26625444"/>
<accession>A0A076YKQ6</accession>